<protein>
    <recommendedName>
        <fullName evidence="1">Tetrapyrrole biosynthesis uroporphyrinogen III synthase domain-containing protein</fullName>
    </recommendedName>
</protein>
<dbReference type="NCBIfam" id="NF004587">
    <property type="entry name" value="PRK05928.2-5"/>
    <property type="match status" value="1"/>
</dbReference>
<dbReference type="EMBL" id="MT631169">
    <property type="protein sequence ID" value="QNO46111.1"/>
    <property type="molecule type" value="Genomic_DNA"/>
</dbReference>
<evidence type="ECO:0000313" key="2">
    <source>
        <dbReference type="EMBL" id="QNO46111.1"/>
    </source>
</evidence>
<name>A0A7G9YDM7_9EURY</name>
<dbReference type="InterPro" id="IPR003754">
    <property type="entry name" value="4pyrrol_synth_uPrphyn_synth"/>
</dbReference>
<dbReference type="PANTHER" id="PTHR40082:SF1">
    <property type="entry name" value="BLR5956 PROTEIN"/>
    <property type="match status" value="1"/>
</dbReference>
<dbReference type="CDD" id="cd06578">
    <property type="entry name" value="HemD"/>
    <property type="match status" value="1"/>
</dbReference>
<proteinExistence type="predicted"/>
<accession>A0A7G9YDM7</accession>
<dbReference type="Gene3D" id="3.40.50.10090">
    <property type="match status" value="2"/>
</dbReference>
<dbReference type="Pfam" id="PF02602">
    <property type="entry name" value="HEM4"/>
    <property type="match status" value="1"/>
</dbReference>
<feature type="domain" description="Tetrapyrrole biosynthesis uroporphyrinogen III synthase" evidence="1">
    <location>
        <begin position="20"/>
        <end position="261"/>
    </location>
</feature>
<dbReference type="InterPro" id="IPR036108">
    <property type="entry name" value="4pyrrol_syn_uPrphyn_synt_sf"/>
</dbReference>
<reference evidence="2" key="1">
    <citation type="submission" date="2020-06" db="EMBL/GenBank/DDBJ databases">
        <title>Unique genomic features of the anaerobic methanotrophic archaea.</title>
        <authorList>
            <person name="Chadwick G.L."/>
            <person name="Skennerton C.T."/>
            <person name="Laso-Perez R."/>
            <person name="Leu A.O."/>
            <person name="Speth D.R."/>
            <person name="Yu H."/>
            <person name="Morgan-Lang C."/>
            <person name="Hatzenpichler R."/>
            <person name="Goudeau D."/>
            <person name="Malmstrom R."/>
            <person name="Brazelton W.J."/>
            <person name="Woyke T."/>
            <person name="Hallam S.J."/>
            <person name="Tyson G.W."/>
            <person name="Wegener G."/>
            <person name="Boetius A."/>
            <person name="Orphan V."/>
        </authorList>
    </citation>
    <scope>NUCLEOTIDE SEQUENCE</scope>
</reference>
<evidence type="ECO:0000259" key="1">
    <source>
        <dbReference type="Pfam" id="PF02602"/>
    </source>
</evidence>
<dbReference type="SUPFAM" id="SSF69618">
    <property type="entry name" value="HemD-like"/>
    <property type="match status" value="1"/>
</dbReference>
<organism evidence="2">
    <name type="scientific">Candidatus Methanogaster sp. ANME-2c ERB4</name>
    <dbReference type="NCBI Taxonomy" id="2759911"/>
    <lineage>
        <taxon>Archaea</taxon>
        <taxon>Methanobacteriati</taxon>
        <taxon>Methanobacteriota</taxon>
        <taxon>Stenosarchaea group</taxon>
        <taxon>Methanomicrobia</taxon>
        <taxon>Methanosarcinales</taxon>
        <taxon>ANME-2 cluster</taxon>
        <taxon>Candidatus Methanogasteraceae</taxon>
        <taxon>Candidatus Methanogaster</taxon>
    </lineage>
</organism>
<dbReference type="InterPro" id="IPR039793">
    <property type="entry name" value="UROS/Hem4"/>
</dbReference>
<dbReference type="AlphaFoldDB" id="A0A7G9YDM7"/>
<gene>
    <name evidence="2" type="ORF">MFHEKKGA_00004</name>
</gene>
<dbReference type="GO" id="GO:0004852">
    <property type="term" value="F:uroporphyrinogen-III synthase activity"/>
    <property type="evidence" value="ECO:0007669"/>
    <property type="project" value="InterPro"/>
</dbReference>
<sequence length="268" mass="29589">MKRPVIVIMRPEMHLDSSIELARSYGFDVVAAPMIELADHRDSNFDWFLQRMLASESMPEPPSKSDIVIFTSANGIRFTLQKIEDSARRGFIQALNRVYVVAIGSKTKKALEKHGIRVSMMPESYSSEGIAEMLHGVDCRTIEVVRSAHGDPALIRSLSGRTGVAVHETVVYKLVLPDDGRQRIMIERALAREINIFAFTSAMTVHNFIATARSMGAEPGIVDALNESVVAAIGPPTARALQGYGVDVDLVPERFTFRDMLDTLTGKT</sequence>
<dbReference type="GO" id="GO:0006780">
    <property type="term" value="P:uroporphyrinogen III biosynthetic process"/>
    <property type="evidence" value="ECO:0007669"/>
    <property type="project" value="InterPro"/>
</dbReference>
<dbReference type="PANTHER" id="PTHR40082">
    <property type="entry name" value="BLR5956 PROTEIN"/>
    <property type="match status" value="1"/>
</dbReference>